<dbReference type="EMBL" id="JAULSV010000001">
    <property type="protein sequence ID" value="KAK0658022.1"/>
    <property type="molecule type" value="Genomic_DNA"/>
</dbReference>
<evidence type="ECO:0000313" key="3">
    <source>
        <dbReference type="Proteomes" id="UP001174936"/>
    </source>
</evidence>
<evidence type="ECO:0000259" key="1">
    <source>
        <dbReference type="Pfam" id="PF06985"/>
    </source>
</evidence>
<organism evidence="2 3">
    <name type="scientific">Cercophora newfieldiana</name>
    <dbReference type="NCBI Taxonomy" id="92897"/>
    <lineage>
        <taxon>Eukaryota</taxon>
        <taxon>Fungi</taxon>
        <taxon>Dikarya</taxon>
        <taxon>Ascomycota</taxon>
        <taxon>Pezizomycotina</taxon>
        <taxon>Sordariomycetes</taxon>
        <taxon>Sordariomycetidae</taxon>
        <taxon>Sordariales</taxon>
        <taxon>Lasiosphaeriaceae</taxon>
        <taxon>Cercophora</taxon>
    </lineage>
</organism>
<keyword evidence="3" id="KW-1185">Reference proteome</keyword>
<dbReference type="InterPro" id="IPR052895">
    <property type="entry name" value="HetReg/Transcr_Mod"/>
</dbReference>
<evidence type="ECO:0000313" key="2">
    <source>
        <dbReference type="EMBL" id="KAK0658022.1"/>
    </source>
</evidence>
<proteinExistence type="predicted"/>
<dbReference type="PANTHER" id="PTHR24148">
    <property type="entry name" value="ANKYRIN REPEAT DOMAIN-CONTAINING PROTEIN 39 HOMOLOG-RELATED"/>
    <property type="match status" value="1"/>
</dbReference>
<dbReference type="Pfam" id="PF06985">
    <property type="entry name" value="HET"/>
    <property type="match status" value="1"/>
</dbReference>
<dbReference type="PANTHER" id="PTHR24148:SF64">
    <property type="entry name" value="HETEROKARYON INCOMPATIBILITY DOMAIN-CONTAINING PROTEIN"/>
    <property type="match status" value="1"/>
</dbReference>
<comment type="caution">
    <text evidence="2">The sequence shown here is derived from an EMBL/GenBank/DDBJ whole genome shotgun (WGS) entry which is preliminary data.</text>
</comment>
<dbReference type="AlphaFoldDB" id="A0AA39YSX5"/>
<gene>
    <name evidence="2" type="ORF">B0T16DRAFT_402889</name>
</gene>
<dbReference type="InterPro" id="IPR010730">
    <property type="entry name" value="HET"/>
</dbReference>
<protein>
    <submittedName>
        <fullName evidence="2">Heterokaryon incompatibility protein-domain-containing protein</fullName>
    </submittedName>
</protein>
<feature type="domain" description="Heterokaryon incompatibility" evidence="1">
    <location>
        <begin position="53"/>
        <end position="211"/>
    </location>
</feature>
<name>A0AA39YSX5_9PEZI</name>
<accession>A0AA39YSX5</accession>
<reference evidence="2" key="1">
    <citation type="submission" date="2023-06" db="EMBL/GenBank/DDBJ databases">
        <title>Genome-scale phylogeny and comparative genomics of the fungal order Sordariales.</title>
        <authorList>
            <consortium name="Lawrence Berkeley National Laboratory"/>
            <person name="Hensen N."/>
            <person name="Bonometti L."/>
            <person name="Westerberg I."/>
            <person name="Brannstrom I.O."/>
            <person name="Guillou S."/>
            <person name="Cros-Aarteil S."/>
            <person name="Calhoun S."/>
            <person name="Haridas S."/>
            <person name="Kuo A."/>
            <person name="Mondo S."/>
            <person name="Pangilinan J."/>
            <person name="Riley R."/>
            <person name="Labutti K."/>
            <person name="Andreopoulos B."/>
            <person name="Lipzen A."/>
            <person name="Chen C."/>
            <person name="Yanf M."/>
            <person name="Daum C."/>
            <person name="Ng V."/>
            <person name="Clum A."/>
            <person name="Steindorff A."/>
            <person name="Ohm R."/>
            <person name="Martin F."/>
            <person name="Silar P."/>
            <person name="Natvig D."/>
            <person name="Lalanne C."/>
            <person name="Gautier V."/>
            <person name="Ament-Velasquez S.L."/>
            <person name="Kruys A."/>
            <person name="Hutchinson M.I."/>
            <person name="Powell A.J."/>
            <person name="Barry K."/>
            <person name="Miller A.N."/>
            <person name="Grigoriev I.V."/>
            <person name="Debuchy R."/>
            <person name="Gladieux P."/>
            <person name="Thoren M.H."/>
            <person name="Johannesson H."/>
        </authorList>
    </citation>
    <scope>NUCLEOTIDE SEQUENCE</scope>
    <source>
        <strain evidence="2">SMH2532-1</strain>
    </source>
</reference>
<sequence>MAREEHPSLYRQYAVPHGTRQTRLLHIKPAASRDAQLQASMRICKIDSPGTTYETLSYVWGDQSIKKHSITVDDTHTFPLTEGLASALRYLRKPDGDLCIWIDAISINQQDKEEKADQVAIMGDIYRGATHVNIWLPGPTVPAASLETTASLKSVFSFVASDHFHDMPGYSKDPKTGQLVFEETGEFTTAWEGFRLVAESPWWTRAWTVQEAILPPQLHFLYGTAEPCDFDIMAKAMDNYWRFGKHLDACCTEAILLFPRDKMDTLGTILDMVGHVGSLFLRRSLGRGRTFDGRDNFYMIMRAFASRSCLEPRDRLYALWSQTVNDSYRVHKLSYTRPLREVYTEVFKCMIREAQGHPPPYPGIDFRVFFGPDFGPGGDRPSWVPSFAGGWHMESVQANIRRLGGTRTFRAAAWKKCKLTFSGDNELHLDGNYADRIVAVGLPLTTNELLHTGCKAVFDQWREMIRTTKTATGPRDKKLASLLCGGIYFGHLPRRKRLAKNTSFFIRKSVETHWGKVWDEIGLQMMANNELWRRAVRKDYMHEDFHEFWADGDFKVIEDIAYSRTLATALLDRAMFVTEGGRMGLCWPHAKAGDEVWVLYGSKMPFVMRPDGEAYNMVGDCYLQGAMDGEFARGKGMRLVVK</sequence>
<dbReference type="Proteomes" id="UP001174936">
    <property type="component" value="Unassembled WGS sequence"/>
</dbReference>
<dbReference type="Pfam" id="PF26639">
    <property type="entry name" value="Het-6_barrel"/>
    <property type="match status" value="1"/>
</dbReference>